<proteinExistence type="predicted"/>
<feature type="non-terminal residue" evidence="1">
    <location>
        <position position="1"/>
    </location>
</feature>
<dbReference type="NCBIfam" id="TIGR04183">
    <property type="entry name" value="Por_Secre_tail"/>
    <property type="match status" value="1"/>
</dbReference>
<gene>
    <name evidence="1" type="ORF">ENJ15_07180</name>
</gene>
<name>A0A7V5RQB0_CALAY</name>
<sequence length="531" mass="59301">LYIDTYPGIYNDKRDPVYKPEAVLGTVAHEYQHLIHYNYDAGEESWVNEGLSELASYLCGYGLRSPERYLNNSDLSMTDWNDDDPLPHYSRVALWSYFLYERYGINTIRAITREGSHGAFGVNKVLVAQNGIPFVGALEIFFKTLMSNDPVTTPEYSFEWSALQYLRASPAESVAEYPLTKSWPVPAYALHLVELTNGDSLIVEQASSFTDPVYYNVFGSSGRQWLGTPLFPFYQADLAGDIFSLEFGFLNLSAQGDVVSLDVQGKQKYDLITLEYGSDEPTFVIGSDGATNAIHYLAPRDSSFIKSVSFYNYKSSDRVEVQIYNQPLALGGRPGYKKVTLENPLRGGWTKANVEVIKQLRMKDDFMDVGIYYPAQGTMGYETSDAIEKNYSGRSYLRQNATSSFLPLKNFKTGSGSLDGIWMIKLEVAAPYSGKKTETIEIDNVNVYPRPFTPAGNVLTVEYDASGSGRVTFSVFNVLGERVHEEEDPQGRGLFLWDGRNDRGGAVASGFYVLRVATGAKAVFKKLIVLK</sequence>
<dbReference type="Gene3D" id="2.60.40.4070">
    <property type="match status" value="1"/>
</dbReference>
<dbReference type="Proteomes" id="UP000885771">
    <property type="component" value="Unassembled WGS sequence"/>
</dbReference>
<evidence type="ECO:0000313" key="1">
    <source>
        <dbReference type="EMBL" id="HHM02781.1"/>
    </source>
</evidence>
<dbReference type="InterPro" id="IPR026444">
    <property type="entry name" value="Secre_tail"/>
</dbReference>
<organism evidence="1">
    <name type="scientific">Caldithrix abyssi</name>
    <dbReference type="NCBI Taxonomy" id="187145"/>
    <lineage>
        <taxon>Bacteria</taxon>
        <taxon>Pseudomonadati</taxon>
        <taxon>Calditrichota</taxon>
        <taxon>Calditrichia</taxon>
        <taxon>Calditrichales</taxon>
        <taxon>Calditrichaceae</taxon>
        <taxon>Caldithrix</taxon>
    </lineage>
</organism>
<dbReference type="EMBL" id="DRLI01000276">
    <property type="protein sequence ID" value="HHM02781.1"/>
    <property type="molecule type" value="Genomic_DNA"/>
</dbReference>
<dbReference type="AlphaFoldDB" id="A0A7V5RQB0"/>
<protein>
    <submittedName>
        <fullName evidence="1">T9SS type A sorting domain-containing protein</fullName>
    </submittedName>
</protein>
<comment type="caution">
    <text evidence="1">The sequence shown here is derived from an EMBL/GenBank/DDBJ whole genome shotgun (WGS) entry which is preliminary data.</text>
</comment>
<reference evidence="1" key="1">
    <citation type="journal article" date="2020" name="mSystems">
        <title>Genome- and Community-Level Interaction Insights into Carbon Utilization and Element Cycling Functions of Hydrothermarchaeota in Hydrothermal Sediment.</title>
        <authorList>
            <person name="Zhou Z."/>
            <person name="Liu Y."/>
            <person name="Xu W."/>
            <person name="Pan J."/>
            <person name="Luo Z.H."/>
            <person name="Li M."/>
        </authorList>
    </citation>
    <scope>NUCLEOTIDE SEQUENCE [LARGE SCALE GENOMIC DNA]</scope>
    <source>
        <strain evidence="1">HyVt-460</strain>
    </source>
</reference>
<accession>A0A7V5RQB0</accession>